<keyword evidence="3" id="KW-1185">Reference proteome</keyword>
<feature type="domain" description="ATP-grasp fold PylC-type" evidence="1">
    <location>
        <begin position="56"/>
        <end position="203"/>
    </location>
</feature>
<reference evidence="2 3" key="1">
    <citation type="submission" date="2020-03" db="EMBL/GenBank/DDBJ databases">
        <authorList>
            <person name="Picone N."/>
        </authorList>
    </citation>
    <scope>NUCLEOTIDE SEQUENCE [LARGE SCALE GENOMIC DNA]</scope>
    <source>
        <strain evidence="2">NSCAC1</strain>
    </source>
</reference>
<dbReference type="GO" id="GO:0046872">
    <property type="term" value="F:metal ion binding"/>
    <property type="evidence" value="ECO:0007669"/>
    <property type="project" value="InterPro"/>
</dbReference>
<dbReference type="SUPFAM" id="SSF56059">
    <property type="entry name" value="Glutathione synthetase ATP-binding domain-like"/>
    <property type="match status" value="1"/>
</dbReference>
<dbReference type="AlphaFoldDB" id="A0A7G1Q7S9"/>
<protein>
    <recommendedName>
        <fullName evidence="1">ATP-grasp fold PylC-type domain-containing protein</fullName>
    </recommendedName>
</protein>
<name>A0A7G1Q7S9_9GAMM</name>
<dbReference type="RefSeq" id="WP_197744489.1">
    <property type="nucleotide sequence ID" value="NZ_LR778175.1"/>
</dbReference>
<dbReference type="InterPro" id="IPR003806">
    <property type="entry name" value="ATP-grasp_PylC-type"/>
</dbReference>
<dbReference type="Pfam" id="PF02655">
    <property type="entry name" value="ATP-grasp_3"/>
    <property type="match status" value="1"/>
</dbReference>
<accession>A0A7G1Q7S9</accession>
<dbReference type="Proteomes" id="UP000516072">
    <property type="component" value="Chromosome"/>
</dbReference>
<evidence type="ECO:0000313" key="2">
    <source>
        <dbReference type="EMBL" id="CAB1274265.1"/>
    </source>
</evidence>
<dbReference type="EMBL" id="LR778175">
    <property type="protein sequence ID" value="CAB1274265.1"/>
    <property type="molecule type" value="Genomic_DNA"/>
</dbReference>
<proteinExistence type="predicted"/>
<dbReference type="KEGG" id="ntg:NSCAC_0082"/>
<sequence length="308" mass="34868">MEMLVVEKQPIGLIFGGGIENHLELLKELSKKWILLGNTYNQVKNLKNPTCFFPLLEKLSIPAPQTQLNPPSNLEGWLYKSVYGTGGNHISLANQCTLIPNSGYYFQKKINGQAKSVTFLANGKSCQIIGYNLLITAPTETILYRYGGVFTLSKLSYSNRILLQKYIEKIVLATELKGLNGLDFIQDKNGKIWILEINPRPPASLDLYQDRFNPFIAHIYSWLGGQLPIKMKLITEEKGFFILYAPYNLLIPPDIIWPSFCHDYPNGGIVINKEDPICSIHAQGSNINFCYKQINQRCTQLLALFFPC</sequence>
<organism evidence="2 3">
    <name type="scientific">Candidatus Nitrosacidococcus tergens</name>
    <dbReference type="NCBI Taxonomy" id="553981"/>
    <lineage>
        <taxon>Bacteria</taxon>
        <taxon>Pseudomonadati</taxon>
        <taxon>Pseudomonadota</taxon>
        <taxon>Gammaproteobacteria</taxon>
        <taxon>Chromatiales</taxon>
        <taxon>Chromatiaceae</taxon>
        <taxon>Candidatus Nitrosacidococcus</taxon>
    </lineage>
</organism>
<evidence type="ECO:0000259" key="1">
    <source>
        <dbReference type="Pfam" id="PF02655"/>
    </source>
</evidence>
<dbReference type="GO" id="GO:0005524">
    <property type="term" value="F:ATP binding"/>
    <property type="evidence" value="ECO:0007669"/>
    <property type="project" value="InterPro"/>
</dbReference>
<gene>
    <name evidence="2" type="ORF">NSCAC_0082</name>
</gene>
<dbReference type="Gene3D" id="3.30.470.20">
    <property type="entry name" value="ATP-grasp fold, B domain"/>
    <property type="match status" value="1"/>
</dbReference>
<evidence type="ECO:0000313" key="3">
    <source>
        <dbReference type="Proteomes" id="UP000516072"/>
    </source>
</evidence>